<name>A0AAD4M869_9AGAM</name>
<evidence type="ECO:0000313" key="2">
    <source>
        <dbReference type="EMBL" id="KAI0305283.1"/>
    </source>
</evidence>
<dbReference type="Proteomes" id="UP001203297">
    <property type="component" value="Unassembled WGS sequence"/>
</dbReference>
<feature type="region of interest" description="Disordered" evidence="1">
    <location>
        <begin position="54"/>
        <end position="108"/>
    </location>
</feature>
<proteinExistence type="predicted"/>
<keyword evidence="3" id="KW-1185">Reference proteome</keyword>
<comment type="caution">
    <text evidence="2">The sequence shown here is derived from an EMBL/GenBank/DDBJ whole genome shotgun (WGS) entry which is preliminary data.</text>
</comment>
<feature type="compositionally biased region" description="Basic and acidic residues" evidence="1">
    <location>
        <begin position="89"/>
        <end position="99"/>
    </location>
</feature>
<protein>
    <submittedName>
        <fullName evidence="2">Uncharacterized protein</fullName>
    </submittedName>
</protein>
<accession>A0AAD4M869</accession>
<gene>
    <name evidence="2" type="ORF">B0F90DRAFT_1885680</name>
</gene>
<organism evidence="2 3">
    <name type="scientific">Multifurca ochricompacta</name>
    <dbReference type="NCBI Taxonomy" id="376703"/>
    <lineage>
        <taxon>Eukaryota</taxon>
        <taxon>Fungi</taxon>
        <taxon>Dikarya</taxon>
        <taxon>Basidiomycota</taxon>
        <taxon>Agaricomycotina</taxon>
        <taxon>Agaricomycetes</taxon>
        <taxon>Russulales</taxon>
        <taxon>Russulaceae</taxon>
        <taxon>Multifurca</taxon>
    </lineage>
</organism>
<dbReference type="AlphaFoldDB" id="A0AAD4M869"/>
<dbReference type="EMBL" id="WTXG01000006">
    <property type="protein sequence ID" value="KAI0305283.1"/>
    <property type="molecule type" value="Genomic_DNA"/>
</dbReference>
<sequence>MSSVGCRVRNSSSSFGGAGGATAENKTSLAVNVRGLRDRVKAIATTAKGIKISAERDRIPKWASRQDNYPRNKPHRQSHLGGNDISSPKTKDEGERLEKVGGYAKNGLAAGGNDKVRKRCGLQKKFKFRKEGKKGGRKEGNDLDLLFISSRVGVRNQTCEEMPTGSWVWMRTKKKEEGMEEKKWLDWTGITTGAK</sequence>
<reference evidence="2" key="1">
    <citation type="journal article" date="2022" name="New Phytol.">
        <title>Evolutionary transition to the ectomycorrhizal habit in the genomes of a hyperdiverse lineage of mushroom-forming fungi.</title>
        <authorList>
            <person name="Looney B."/>
            <person name="Miyauchi S."/>
            <person name="Morin E."/>
            <person name="Drula E."/>
            <person name="Courty P.E."/>
            <person name="Kohler A."/>
            <person name="Kuo A."/>
            <person name="LaButti K."/>
            <person name="Pangilinan J."/>
            <person name="Lipzen A."/>
            <person name="Riley R."/>
            <person name="Andreopoulos W."/>
            <person name="He G."/>
            <person name="Johnson J."/>
            <person name="Nolan M."/>
            <person name="Tritt A."/>
            <person name="Barry K.W."/>
            <person name="Grigoriev I.V."/>
            <person name="Nagy L.G."/>
            <person name="Hibbett D."/>
            <person name="Henrissat B."/>
            <person name="Matheny P.B."/>
            <person name="Labbe J."/>
            <person name="Martin F.M."/>
        </authorList>
    </citation>
    <scope>NUCLEOTIDE SEQUENCE</scope>
    <source>
        <strain evidence="2">BPL690</strain>
    </source>
</reference>
<feature type="region of interest" description="Disordered" evidence="1">
    <location>
        <begin position="1"/>
        <end position="27"/>
    </location>
</feature>
<evidence type="ECO:0000256" key="1">
    <source>
        <dbReference type="SAM" id="MobiDB-lite"/>
    </source>
</evidence>
<evidence type="ECO:0000313" key="3">
    <source>
        <dbReference type="Proteomes" id="UP001203297"/>
    </source>
</evidence>